<accession>A0A3B0CF16</accession>
<evidence type="ECO:0000313" key="3">
    <source>
        <dbReference type="Proteomes" id="UP000276603"/>
    </source>
</evidence>
<keyword evidence="1" id="KW-1133">Transmembrane helix</keyword>
<reference evidence="2 3" key="1">
    <citation type="submission" date="2018-10" db="EMBL/GenBank/DDBJ databases">
        <title>Ulvibacterium marinum gen. nov., sp. nov., a novel marine bacterium of the family Flavobacteriaceae, isolated from a culture of the green alga Ulva prolifera.</title>
        <authorList>
            <person name="Zhang Z."/>
        </authorList>
    </citation>
    <scope>NUCLEOTIDE SEQUENCE [LARGE SCALE GENOMIC DNA]</scope>
    <source>
        <strain evidence="2 3">CCMM003</strain>
    </source>
</reference>
<evidence type="ECO:0000256" key="1">
    <source>
        <dbReference type="SAM" id="Phobius"/>
    </source>
</evidence>
<evidence type="ECO:0000313" key="2">
    <source>
        <dbReference type="EMBL" id="RKN83458.1"/>
    </source>
</evidence>
<protein>
    <submittedName>
        <fullName evidence="2">Uncharacterized protein</fullName>
    </submittedName>
</protein>
<feature type="transmembrane region" description="Helical" evidence="1">
    <location>
        <begin position="62"/>
        <end position="81"/>
    </location>
</feature>
<keyword evidence="3" id="KW-1185">Reference proteome</keyword>
<organism evidence="2 3">
    <name type="scientific">Ulvibacterium marinum</name>
    <dbReference type="NCBI Taxonomy" id="2419782"/>
    <lineage>
        <taxon>Bacteria</taxon>
        <taxon>Pseudomonadati</taxon>
        <taxon>Bacteroidota</taxon>
        <taxon>Flavobacteriia</taxon>
        <taxon>Flavobacteriales</taxon>
        <taxon>Flavobacteriaceae</taxon>
        <taxon>Ulvibacterium</taxon>
    </lineage>
</organism>
<sequence>MYRILDKIVDALLVILSGRNRVNSAMSSFLNRGHNGIFFLLVLLLVPFLIVSVFLYNGFDNLLWAIIPIILYGIIILFFSVKLRMEQRLGKKNTRTREEVKGFNLDLNHLVFKKLFAYLQKYGYVNEELTSYQEFYNVMTLNFDEHHDVVHFDMNLAELKYILEKIKRLKKGVTLTSFEKSNRIYNKGKLITQKGLTSAYSDNIPDKEYREHVDDFFEFLTDI</sequence>
<comment type="caution">
    <text evidence="2">The sequence shown here is derived from an EMBL/GenBank/DDBJ whole genome shotgun (WGS) entry which is preliminary data.</text>
</comment>
<keyword evidence="1" id="KW-0812">Transmembrane</keyword>
<dbReference type="RefSeq" id="WP_120710665.1">
    <property type="nucleotide sequence ID" value="NZ_RBCJ01000001.1"/>
</dbReference>
<feature type="transmembrane region" description="Helical" evidence="1">
    <location>
        <begin position="36"/>
        <end position="56"/>
    </location>
</feature>
<dbReference type="Proteomes" id="UP000276603">
    <property type="component" value="Unassembled WGS sequence"/>
</dbReference>
<dbReference type="AlphaFoldDB" id="A0A3B0CF16"/>
<keyword evidence="1" id="KW-0472">Membrane</keyword>
<gene>
    <name evidence="2" type="ORF">D7Z94_06450</name>
</gene>
<name>A0A3B0CF16_9FLAO</name>
<proteinExistence type="predicted"/>
<dbReference type="OrthoDB" id="1433280at2"/>
<dbReference type="EMBL" id="RBCJ01000001">
    <property type="protein sequence ID" value="RKN83458.1"/>
    <property type="molecule type" value="Genomic_DNA"/>
</dbReference>